<dbReference type="Proteomes" id="UP000078544">
    <property type="component" value="Unassembled WGS sequence"/>
</dbReference>
<protein>
    <recommendedName>
        <fullName evidence="1">methionyl-tRNA formyltransferase</fullName>
        <ecNumber evidence="1">2.1.2.9</ecNumber>
    </recommendedName>
</protein>
<dbReference type="STRING" id="1081109.A0A166VB22"/>
<accession>A0A166VB22</accession>
<dbReference type="PANTHER" id="PTHR11138:SF5">
    <property type="entry name" value="METHIONYL-TRNA FORMYLTRANSFERASE, MITOCHONDRIAL"/>
    <property type="match status" value="1"/>
</dbReference>
<feature type="domain" description="Formyl transferase N-terminal" evidence="2">
    <location>
        <begin position="26"/>
        <end position="208"/>
    </location>
</feature>
<dbReference type="InterPro" id="IPR041711">
    <property type="entry name" value="Met-tRNA-FMT_N"/>
</dbReference>
<dbReference type="OrthoDB" id="10268103at2759"/>
<gene>
    <name evidence="3" type="ORF">AAL_00932</name>
</gene>
<comment type="caution">
    <text evidence="3">The sequence shown here is derived from an EMBL/GenBank/DDBJ whole genome shotgun (WGS) entry which is preliminary data.</text>
</comment>
<dbReference type="GO" id="GO:0005739">
    <property type="term" value="C:mitochondrion"/>
    <property type="evidence" value="ECO:0007669"/>
    <property type="project" value="TreeGrafter"/>
</dbReference>
<dbReference type="GO" id="GO:0004479">
    <property type="term" value="F:methionyl-tRNA formyltransferase activity"/>
    <property type="evidence" value="ECO:0007669"/>
    <property type="project" value="UniProtKB-EC"/>
</dbReference>
<sequence>MLHSWWKASSPIRFRRCYGTRSDPLRILFCGSDDFSCVSLSALHREHVRNRGLVEALDVMVLPAKPTGRGLRRLREVPCRNLAQKLGLTIHQRDTFRQWSLPPGTNLIVAVSFGLFVPSRILASAKYGGLNLHPSLLPDLRGPAPIHHALLQGDTHVGISLQTLDEKAFDHGVILAQTPAPGLHIPPRATLQDVLRDAAHQGAEMLVQGLRSGLHLPPYRDVGWRAAQLMGRELRHAPKVTKSDGHVNWDTWTADQFVRFIRVMGSVWIYAINSKGEKKRIIFLDGEAVAAKTRWEGGIATMMCGSEGDSQSMPGGNRIAVMIQEDNSCLFDMNNNTRISVKRVRVEGRTEQLAAIGLGSFLMPAGA</sequence>
<evidence type="ECO:0000259" key="2">
    <source>
        <dbReference type="Pfam" id="PF00551"/>
    </source>
</evidence>
<evidence type="ECO:0000313" key="4">
    <source>
        <dbReference type="Proteomes" id="UP000078544"/>
    </source>
</evidence>
<dbReference type="EMBL" id="AZGY01000001">
    <property type="protein sequence ID" value="OAA33467.1"/>
    <property type="molecule type" value="Genomic_DNA"/>
</dbReference>
<name>A0A166VB22_9HYPO</name>
<dbReference type="AlphaFoldDB" id="A0A166VB22"/>
<dbReference type="PANTHER" id="PTHR11138">
    <property type="entry name" value="METHIONYL-TRNA FORMYLTRANSFERASE"/>
    <property type="match status" value="1"/>
</dbReference>
<dbReference type="CDD" id="cd08646">
    <property type="entry name" value="FMT_core_Met-tRNA-FMT_N"/>
    <property type="match status" value="1"/>
</dbReference>
<keyword evidence="3" id="KW-0808">Transferase</keyword>
<evidence type="ECO:0000256" key="1">
    <source>
        <dbReference type="ARBA" id="ARBA00012261"/>
    </source>
</evidence>
<dbReference type="Pfam" id="PF00551">
    <property type="entry name" value="Formyl_trans_N"/>
    <property type="match status" value="1"/>
</dbReference>
<proteinExistence type="predicted"/>
<dbReference type="InterPro" id="IPR036477">
    <property type="entry name" value="Formyl_transf_N_sf"/>
</dbReference>
<organism evidence="3 4">
    <name type="scientific">Moelleriella libera RCEF 2490</name>
    <dbReference type="NCBI Taxonomy" id="1081109"/>
    <lineage>
        <taxon>Eukaryota</taxon>
        <taxon>Fungi</taxon>
        <taxon>Dikarya</taxon>
        <taxon>Ascomycota</taxon>
        <taxon>Pezizomycotina</taxon>
        <taxon>Sordariomycetes</taxon>
        <taxon>Hypocreomycetidae</taxon>
        <taxon>Hypocreales</taxon>
        <taxon>Clavicipitaceae</taxon>
        <taxon>Moelleriella</taxon>
    </lineage>
</organism>
<keyword evidence="4" id="KW-1185">Reference proteome</keyword>
<reference evidence="3 4" key="1">
    <citation type="journal article" date="2016" name="Genome Biol. Evol.">
        <title>Divergent and convergent evolution of fungal pathogenicity.</title>
        <authorList>
            <person name="Shang Y."/>
            <person name="Xiao G."/>
            <person name="Zheng P."/>
            <person name="Cen K."/>
            <person name="Zhan S."/>
            <person name="Wang C."/>
        </authorList>
    </citation>
    <scope>NUCLEOTIDE SEQUENCE [LARGE SCALE GENOMIC DNA]</scope>
    <source>
        <strain evidence="3 4">RCEF 2490</strain>
    </source>
</reference>
<evidence type="ECO:0000313" key="3">
    <source>
        <dbReference type="EMBL" id="OAA33467.1"/>
    </source>
</evidence>
<dbReference type="EC" id="2.1.2.9" evidence="1"/>
<dbReference type="InterPro" id="IPR002376">
    <property type="entry name" value="Formyl_transf_N"/>
</dbReference>
<dbReference type="SUPFAM" id="SSF53328">
    <property type="entry name" value="Formyltransferase"/>
    <property type="match status" value="1"/>
</dbReference>
<dbReference type="Gene3D" id="3.40.50.12230">
    <property type="match status" value="1"/>
</dbReference>